<dbReference type="KEGG" id="fcy:FRACYDRAFT_179761"/>
<dbReference type="HAMAP" id="MF_00386">
    <property type="entry name" value="UPF0161_YidD"/>
    <property type="match status" value="1"/>
</dbReference>
<gene>
    <name evidence="2" type="ORF">FRACYDRAFT_179761</name>
</gene>
<dbReference type="NCBIfam" id="TIGR00278">
    <property type="entry name" value="membrane protein insertion efficiency factor YidD"/>
    <property type="match status" value="1"/>
</dbReference>
<reference evidence="2 3" key="1">
    <citation type="submission" date="2016-09" db="EMBL/GenBank/DDBJ databases">
        <title>Extensive genetic diversity and differential bi-allelic expression allows diatom success in the polar Southern Ocean.</title>
        <authorList>
            <consortium name="DOE Joint Genome Institute"/>
            <person name="Mock T."/>
            <person name="Otillar R.P."/>
            <person name="Strauss J."/>
            <person name="Dupont C."/>
            <person name="Frickenhaus S."/>
            <person name="Maumus F."/>
            <person name="Mcmullan M."/>
            <person name="Sanges R."/>
            <person name="Schmutz J."/>
            <person name="Toseland A."/>
            <person name="Valas R."/>
            <person name="Veluchamy A."/>
            <person name="Ward B.J."/>
            <person name="Allen A."/>
            <person name="Barry K."/>
            <person name="Falciatore A."/>
            <person name="Ferrante M."/>
            <person name="Fortunato A.E."/>
            <person name="Gloeckner G."/>
            <person name="Gruber A."/>
            <person name="Hipkin R."/>
            <person name="Janech M."/>
            <person name="Kroth P."/>
            <person name="Leese F."/>
            <person name="Lindquist E."/>
            <person name="Lyon B.R."/>
            <person name="Martin J."/>
            <person name="Mayer C."/>
            <person name="Parker M."/>
            <person name="Quesneville H."/>
            <person name="Raymond J."/>
            <person name="Uhlig C."/>
            <person name="Valentin K.U."/>
            <person name="Worden A.Z."/>
            <person name="Armbrust E.V."/>
            <person name="Bowler C."/>
            <person name="Green B."/>
            <person name="Moulton V."/>
            <person name="Van Oosterhout C."/>
            <person name="Grigoriev I."/>
        </authorList>
    </citation>
    <scope>NUCLEOTIDE SEQUENCE [LARGE SCALE GENOMIC DNA]</scope>
    <source>
        <strain evidence="2 3">CCMP1102</strain>
    </source>
</reference>
<protein>
    <submittedName>
        <fullName evidence="2">DUF37-domain-containing protein</fullName>
    </submittedName>
</protein>
<dbReference type="Pfam" id="PF01809">
    <property type="entry name" value="YidD"/>
    <property type="match status" value="1"/>
</dbReference>
<dbReference type="InterPro" id="IPR002696">
    <property type="entry name" value="Membr_insert_effic_factor_YidD"/>
</dbReference>
<proteinExistence type="inferred from homology"/>
<evidence type="ECO:0000256" key="1">
    <source>
        <dbReference type="SAM" id="MobiDB-lite"/>
    </source>
</evidence>
<dbReference type="PANTHER" id="PTHR33383:SF1">
    <property type="entry name" value="MEMBRANE PROTEIN INSERTION EFFICIENCY FACTOR-RELATED"/>
    <property type="match status" value="1"/>
</dbReference>
<dbReference type="EMBL" id="KV784354">
    <property type="protein sequence ID" value="OEU20797.1"/>
    <property type="molecule type" value="Genomic_DNA"/>
</dbReference>
<dbReference type="Proteomes" id="UP000095751">
    <property type="component" value="Unassembled WGS sequence"/>
</dbReference>
<feature type="region of interest" description="Disordered" evidence="1">
    <location>
        <begin position="21"/>
        <end position="50"/>
    </location>
</feature>
<feature type="compositionally biased region" description="Basic and acidic residues" evidence="1">
    <location>
        <begin position="21"/>
        <end position="35"/>
    </location>
</feature>
<organism evidence="2 3">
    <name type="scientific">Fragilariopsis cylindrus CCMP1102</name>
    <dbReference type="NCBI Taxonomy" id="635003"/>
    <lineage>
        <taxon>Eukaryota</taxon>
        <taxon>Sar</taxon>
        <taxon>Stramenopiles</taxon>
        <taxon>Ochrophyta</taxon>
        <taxon>Bacillariophyta</taxon>
        <taxon>Bacillariophyceae</taxon>
        <taxon>Bacillariophycidae</taxon>
        <taxon>Bacillariales</taxon>
        <taxon>Bacillariaceae</taxon>
        <taxon>Fragilariopsis</taxon>
    </lineage>
</organism>
<accession>A0A1E7FRQ3</accession>
<dbReference type="OrthoDB" id="1798at2759"/>
<sequence>MAIINQHLTTRQRLRIRSIWKNENEDENGHEKVENEPSSEESEPSSPDVSSAAMIATIGIYKNFISPLLPPACRFVPTCSQYGVQAIKEYGSTKGVVLTSWRLLRCSPFGGKGYDPPKWPPVSYTYSSY</sequence>
<keyword evidence="3" id="KW-1185">Reference proteome</keyword>
<name>A0A1E7FRQ3_9STRA</name>
<evidence type="ECO:0000313" key="2">
    <source>
        <dbReference type="EMBL" id="OEU20797.1"/>
    </source>
</evidence>
<dbReference type="SMART" id="SM01234">
    <property type="entry name" value="Haemolytic"/>
    <property type="match status" value="1"/>
</dbReference>
<dbReference type="PANTHER" id="PTHR33383">
    <property type="entry name" value="MEMBRANE PROTEIN INSERTION EFFICIENCY FACTOR-RELATED"/>
    <property type="match status" value="1"/>
</dbReference>
<evidence type="ECO:0000313" key="3">
    <source>
        <dbReference type="Proteomes" id="UP000095751"/>
    </source>
</evidence>
<dbReference type="InParanoid" id="A0A1E7FRQ3"/>
<dbReference type="AlphaFoldDB" id="A0A1E7FRQ3"/>